<accession>A0A0F7FS68</accession>
<dbReference type="CDD" id="cd12797">
    <property type="entry name" value="M23_peptidase"/>
    <property type="match status" value="1"/>
</dbReference>
<dbReference type="GO" id="GO:0004222">
    <property type="term" value="F:metalloendopeptidase activity"/>
    <property type="evidence" value="ECO:0007669"/>
    <property type="project" value="TreeGrafter"/>
</dbReference>
<evidence type="ECO:0000259" key="2">
    <source>
        <dbReference type="Pfam" id="PF01551"/>
    </source>
</evidence>
<keyword evidence="4" id="KW-1185">Reference proteome</keyword>
<dbReference type="EMBL" id="CP009922">
    <property type="protein sequence ID" value="AKG42962.1"/>
    <property type="molecule type" value="Genomic_DNA"/>
</dbReference>
<dbReference type="InterPro" id="IPR050570">
    <property type="entry name" value="Cell_wall_metabolism_enzyme"/>
</dbReference>
<reference evidence="3" key="1">
    <citation type="submission" date="2019-08" db="EMBL/GenBank/DDBJ databases">
        <title>Complete genome sequence of a mangrove-derived Streptomyces xiamenensis.</title>
        <authorList>
            <person name="Xu J."/>
        </authorList>
    </citation>
    <scope>NUCLEOTIDE SEQUENCE</scope>
    <source>
        <strain evidence="3">318</strain>
    </source>
</reference>
<dbReference type="STRING" id="408015.SXIM_15780"/>
<evidence type="ECO:0000313" key="3">
    <source>
        <dbReference type="EMBL" id="AKG42962.1"/>
    </source>
</evidence>
<evidence type="ECO:0000256" key="1">
    <source>
        <dbReference type="SAM" id="MobiDB-lite"/>
    </source>
</evidence>
<feature type="domain" description="M23ase beta-sheet core" evidence="2">
    <location>
        <begin position="146"/>
        <end position="243"/>
    </location>
</feature>
<evidence type="ECO:0000313" key="4">
    <source>
        <dbReference type="Proteomes" id="UP000034034"/>
    </source>
</evidence>
<dbReference type="HOGENOM" id="CLU_029425_12_2_11"/>
<dbReference type="SUPFAM" id="SSF51261">
    <property type="entry name" value="Duplicated hybrid motif"/>
    <property type="match status" value="1"/>
</dbReference>
<dbReference type="Pfam" id="PF01551">
    <property type="entry name" value="Peptidase_M23"/>
    <property type="match status" value="1"/>
</dbReference>
<dbReference type="PATRIC" id="fig|408015.6.peg.1614"/>
<dbReference type="PANTHER" id="PTHR21666:SF270">
    <property type="entry name" value="MUREIN HYDROLASE ACTIVATOR ENVC"/>
    <property type="match status" value="1"/>
</dbReference>
<proteinExistence type="predicted"/>
<dbReference type="Proteomes" id="UP000034034">
    <property type="component" value="Chromosome"/>
</dbReference>
<dbReference type="KEGG" id="sxi:SXIM_15780"/>
<feature type="region of interest" description="Disordered" evidence="1">
    <location>
        <begin position="68"/>
        <end position="91"/>
    </location>
</feature>
<dbReference type="AlphaFoldDB" id="A0A0F7FS68"/>
<organism evidence="3 4">
    <name type="scientific">Streptomyces xiamenensis</name>
    <dbReference type="NCBI Taxonomy" id="408015"/>
    <lineage>
        <taxon>Bacteria</taxon>
        <taxon>Bacillati</taxon>
        <taxon>Actinomycetota</taxon>
        <taxon>Actinomycetes</taxon>
        <taxon>Kitasatosporales</taxon>
        <taxon>Streptomycetaceae</taxon>
        <taxon>Streptomyces</taxon>
    </lineage>
</organism>
<dbReference type="InterPro" id="IPR016047">
    <property type="entry name" value="M23ase_b-sheet_dom"/>
</dbReference>
<dbReference type="InterPro" id="IPR011055">
    <property type="entry name" value="Dup_hybrid_motif"/>
</dbReference>
<gene>
    <name evidence="3" type="ORF">SXIM_15780</name>
</gene>
<dbReference type="PANTHER" id="PTHR21666">
    <property type="entry name" value="PEPTIDASE-RELATED"/>
    <property type="match status" value="1"/>
</dbReference>
<dbReference type="Gene3D" id="2.70.70.10">
    <property type="entry name" value="Glucose Permease (Domain IIA)"/>
    <property type="match status" value="1"/>
</dbReference>
<name>A0A0F7FS68_9ACTN</name>
<sequence length="255" mass="25423">MSAGPAAPAVLATLTGPRTLRRALAGSLLGALVIAGPWSVPAAATGAAPAPAPEQAVVQAGAYGPAAFGTASGPPSRATQRAAALPAPPQDQPPVLADLAVLGESWLTAVSASLAGAVNTELWTMPVTGFPISAGYGIPGGWAAGRHTGTDFAVPTGTPVNAVGPGTVVFAGDWGDYGKAVLIEMADQHYTLYAHLSEIHVQEGQRVNGGVRAGLSGNTGRSTGPHLHFEVRTSRAYGSDVDPLAYLAGHGVATG</sequence>
<protein>
    <submittedName>
        <fullName evidence="3">Peptidase M23</fullName>
    </submittedName>
</protein>